<dbReference type="RefSeq" id="WP_255189001.1">
    <property type="nucleotide sequence ID" value="NZ_CP113517.1"/>
</dbReference>
<gene>
    <name evidence="1" type="ORF">NM686_016790</name>
</gene>
<evidence type="ECO:0000313" key="1">
    <source>
        <dbReference type="EMBL" id="WAR44013.1"/>
    </source>
</evidence>
<dbReference type="PANTHER" id="PTHR42852:SF13">
    <property type="entry name" value="PROTEIN DIPZ"/>
    <property type="match status" value="1"/>
</dbReference>
<accession>A0ABY7GJ41</accession>
<reference evidence="1" key="1">
    <citation type="submission" date="2022-11" db="EMBL/GenBank/DDBJ databases">
        <title>Methylomonas rapida sp. nov., Carotenoid-Producing Obligate Methanotrophs with High Growth Characteristics and Biotechnological Potential.</title>
        <authorList>
            <person name="Tikhonova E.N."/>
            <person name="Suleimanov R.Z."/>
            <person name="Miroshnikov K."/>
            <person name="Oshkin I.Y."/>
            <person name="Belova S.E."/>
            <person name="Danilova O.V."/>
            <person name="Ashikhmin A."/>
            <person name="Konopkin A."/>
            <person name="But S.Y."/>
            <person name="Khmelenina V.N."/>
            <person name="Kuznetsov N."/>
            <person name="Pimenov N.V."/>
            <person name="Dedysh S.N."/>
        </authorList>
    </citation>
    <scope>NUCLEOTIDE SEQUENCE</scope>
    <source>
        <strain evidence="1">MP1</strain>
    </source>
</reference>
<evidence type="ECO:0000313" key="2">
    <source>
        <dbReference type="Proteomes" id="UP001162780"/>
    </source>
</evidence>
<dbReference type="InterPro" id="IPR050553">
    <property type="entry name" value="Thioredoxin_ResA/DsbE_sf"/>
</dbReference>
<name>A0ABY7GJ41_9GAMM</name>
<dbReference type="Gene3D" id="3.40.30.10">
    <property type="entry name" value="Glutaredoxin"/>
    <property type="match status" value="1"/>
</dbReference>
<sequence length="211" mass="24310">MTVPLAVSQWVQGEATNFDQLRGKVVLVEVFQVNCPGCFLYSLPQAIDLHQRYAEQGLAVLGVATAFEDFDKNNLVNLRLLLEKCEVVGETRRALQEYGQLRNGLWPYRIPFPVAMDCLLKVEEPVTEQTVDDFIRQKLPDISRQSADYQQIRLRIRDYLQTLEYRAETFERFALQGTPSHILVDKQGILRACRFGEFSELESLIRQLLAE</sequence>
<organism evidence="1 2">
    <name type="scientific">Methylomonas rapida</name>
    <dbReference type="NCBI Taxonomy" id="2963939"/>
    <lineage>
        <taxon>Bacteria</taxon>
        <taxon>Pseudomonadati</taxon>
        <taxon>Pseudomonadota</taxon>
        <taxon>Gammaproteobacteria</taxon>
        <taxon>Methylococcales</taxon>
        <taxon>Methylococcaceae</taxon>
        <taxon>Methylomonas</taxon>
    </lineage>
</organism>
<dbReference type="InterPro" id="IPR036249">
    <property type="entry name" value="Thioredoxin-like_sf"/>
</dbReference>
<dbReference type="SUPFAM" id="SSF52833">
    <property type="entry name" value="Thioredoxin-like"/>
    <property type="match status" value="1"/>
</dbReference>
<keyword evidence="2" id="KW-1185">Reference proteome</keyword>
<proteinExistence type="predicted"/>
<protein>
    <submittedName>
        <fullName evidence="1">TlpA family protein disulfide reductase</fullName>
    </submittedName>
</protein>
<dbReference type="PANTHER" id="PTHR42852">
    <property type="entry name" value="THIOL:DISULFIDE INTERCHANGE PROTEIN DSBE"/>
    <property type="match status" value="1"/>
</dbReference>
<dbReference type="EMBL" id="CP113517">
    <property type="protein sequence ID" value="WAR44013.1"/>
    <property type="molecule type" value="Genomic_DNA"/>
</dbReference>
<dbReference type="Proteomes" id="UP001162780">
    <property type="component" value="Chromosome"/>
</dbReference>